<keyword evidence="2 3" id="KW-0378">Hydrolase</keyword>
<dbReference type="Proteomes" id="UP000249402">
    <property type="component" value="Unassembled WGS sequence"/>
</dbReference>
<dbReference type="STRING" id="1448316.A0A395H9S0"/>
<dbReference type="PANTHER" id="PTHR11559">
    <property type="entry name" value="CARBOXYLESTERASE"/>
    <property type="match status" value="1"/>
</dbReference>
<dbReference type="EMBL" id="KZ824426">
    <property type="protein sequence ID" value="RAL03905.1"/>
    <property type="molecule type" value="Genomic_DNA"/>
</dbReference>
<keyword evidence="6" id="KW-1185">Reference proteome</keyword>
<dbReference type="EC" id="3.1.1.-" evidence="3"/>
<dbReference type="AlphaFoldDB" id="A0A395H9S0"/>
<proteinExistence type="inferred from homology"/>
<feature type="signal peptide" evidence="3">
    <location>
        <begin position="1"/>
        <end position="21"/>
    </location>
</feature>
<dbReference type="InterPro" id="IPR029058">
    <property type="entry name" value="AB_hydrolase_fold"/>
</dbReference>
<evidence type="ECO:0000256" key="3">
    <source>
        <dbReference type="RuleBase" id="RU361235"/>
    </source>
</evidence>
<organism evidence="5 6">
    <name type="scientific">Aspergillus ibericus CBS 121593</name>
    <dbReference type="NCBI Taxonomy" id="1448316"/>
    <lineage>
        <taxon>Eukaryota</taxon>
        <taxon>Fungi</taxon>
        <taxon>Dikarya</taxon>
        <taxon>Ascomycota</taxon>
        <taxon>Pezizomycotina</taxon>
        <taxon>Eurotiomycetes</taxon>
        <taxon>Eurotiomycetidae</taxon>
        <taxon>Eurotiales</taxon>
        <taxon>Aspergillaceae</taxon>
        <taxon>Aspergillus</taxon>
        <taxon>Aspergillus subgen. Circumdati</taxon>
    </lineage>
</organism>
<evidence type="ECO:0000313" key="5">
    <source>
        <dbReference type="EMBL" id="RAL03905.1"/>
    </source>
</evidence>
<dbReference type="Pfam" id="PF00135">
    <property type="entry name" value="COesterase"/>
    <property type="match status" value="1"/>
</dbReference>
<gene>
    <name evidence="5" type="ORF">BO80DRAFT_348892</name>
</gene>
<dbReference type="Gene3D" id="3.40.50.1820">
    <property type="entry name" value="alpha/beta hydrolase"/>
    <property type="match status" value="1"/>
</dbReference>
<comment type="similarity">
    <text evidence="1 3">Belongs to the type-B carboxylesterase/lipase family.</text>
</comment>
<dbReference type="OrthoDB" id="408631at2759"/>
<accession>A0A395H9S0</accession>
<dbReference type="InterPro" id="IPR002018">
    <property type="entry name" value="CarbesteraseB"/>
</dbReference>
<evidence type="ECO:0000259" key="4">
    <source>
        <dbReference type="Pfam" id="PF00135"/>
    </source>
</evidence>
<sequence length="553" mass="60324">MRLLNAAYSLLFSGLTAFSFSSSLPVVDLGYELHRAISFDETTQTYNFSNIRYAATPTGTQRFLPPQPPSINRTEIQTGSVGRVCPQGLPIWSAEIMVPFLQSVLLGTPFNQSGNISDYPVVWPPGDSRITEDCLFLDVIVPKGIFEGGSSGQNASAPVLVWIDGGGYVGGDKTEWDPKGLFKRGMDTGEEFIYVAINYRLGAFGWLSDAKGMANAGLHDQRLALQWVRQHISLFGGNSGQITVMGQSAGGGSIIHQIAARANGTADLPFHQAIIQSPTWYPLSVEQQQSSLRQFLRLLNVSSVEEARRLPSSQLMAANAYQIATTPVYGTFTYGPVVDGSLIPKLPSRAMLAPNFKWKNLRVMTSHTSNEGLAFTPPAGANSSAYPSIIEAYVPSLTPESIEDIARKYYPSRYNTSSTESLGYGSPLERTALTVSDAFFRCKNLYLNAVFDTAYASVFNVLPGLHSQDLAFTFYNHSQPGASVGPFDTGLALTMQDYIISFVKRGVPSSANATDWGAYADDERVLDMGLQDIAMTPDPVDKNRCRLWWDISG</sequence>
<evidence type="ECO:0000256" key="2">
    <source>
        <dbReference type="ARBA" id="ARBA00022801"/>
    </source>
</evidence>
<dbReference type="InterPro" id="IPR050309">
    <property type="entry name" value="Type-B_Carboxylest/Lipase"/>
</dbReference>
<dbReference type="GeneID" id="37220344"/>
<evidence type="ECO:0000256" key="1">
    <source>
        <dbReference type="ARBA" id="ARBA00005964"/>
    </source>
</evidence>
<keyword evidence="3" id="KW-0732">Signal</keyword>
<protein>
    <recommendedName>
        <fullName evidence="3">Carboxylic ester hydrolase</fullName>
        <ecNumber evidence="3">3.1.1.-</ecNumber>
    </recommendedName>
</protein>
<dbReference type="VEuPathDB" id="FungiDB:BO80DRAFT_348892"/>
<dbReference type="GO" id="GO:0016787">
    <property type="term" value="F:hydrolase activity"/>
    <property type="evidence" value="ECO:0007669"/>
    <property type="project" value="UniProtKB-KW"/>
</dbReference>
<dbReference type="PROSITE" id="PS00941">
    <property type="entry name" value="CARBOXYLESTERASE_B_2"/>
    <property type="match status" value="1"/>
</dbReference>
<dbReference type="RefSeq" id="XP_025578232.1">
    <property type="nucleotide sequence ID" value="XM_025715479.1"/>
</dbReference>
<dbReference type="InterPro" id="IPR019819">
    <property type="entry name" value="Carboxylesterase_B_CS"/>
</dbReference>
<dbReference type="PROSITE" id="PS00122">
    <property type="entry name" value="CARBOXYLESTERASE_B_1"/>
    <property type="match status" value="1"/>
</dbReference>
<dbReference type="SUPFAM" id="SSF53474">
    <property type="entry name" value="alpha/beta-Hydrolases"/>
    <property type="match status" value="1"/>
</dbReference>
<dbReference type="InterPro" id="IPR019826">
    <property type="entry name" value="Carboxylesterase_B_AS"/>
</dbReference>
<feature type="chain" id="PRO_5017098959" description="Carboxylic ester hydrolase" evidence="3">
    <location>
        <begin position="22"/>
        <end position="553"/>
    </location>
</feature>
<reference evidence="5 6" key="1">
    <citation type="submission" date="2018-02" db="EMBL/GenBank/DDBJ databases">
        <title>The genomes of Aspergillus section Nigri reveals drivers in fungal speciation.</title>
        <authorList>
            <consortium name="DOE Joint Genome Institute"/>
            <person name="Vesth T.C."/>
            <person name="Nybo J."/>
            <person name="Theobald S."/>
            <person name="Brandl J."/>
            <person name="Frisvad J.C."/>
            <person name="Nielsen K.F."/>
            <person name="Lyhne E.K."/>
            <person name="Kogle M.E."/>
            <person name="Kuo A."/>
            <person name="Riley R."/>
            <person name="Clum A."/>
            <person name="Nolan M."/>
            <person name="Lipzen A."/>
            <person name="Salamov A."/>
            <person name="Henrissat B."/>
            <person name="Wiebenga A."/>
            <person name="De vries R.P."/>
            <person name="Grigoriev I.V."/>
            <person name="Mortensen U.H."/>
            <person name="Andersen M.R."/>
            <person name="Baker S.E."/>
        </authorList>
    </citation>
    <scope>NUCLEOTIDE SEQUENCE [LARGE SCALE GENOMIC DNA]</scope>
    <source>
        <strain evidence="5 6">CBS 121593</strain>
    </source>
</reference>
<evidence type="ECO:0000313" key="6">
    <source>
        <dbReference type="Proteomes" id="UP000249402"/>
    </source>
</evidence>
<name>A0A395H9S0_9EURO</name>
<feature type="domain" description="Carboxylesterase type B" evidence="4">
    <location>
        <begin position="41"/>
        <end position="548"/>
    </location>
</feature>